<keyword evidence="1" id="KW-1133">Transmembrane helix</keyword>
<gene>
    <name evidence="2" type="ORF">BZL29_7805</name>
</gene>
<accession>A0A1V3WEL6</accession>
<dbReference type="AlphaFoldDB" id="A0A1V3WEL6"/>
<feature type="transmembrane region" description="Helical" evidence="1">
    <location>
        <begin position="57"/>
        <end position="74"/>
    </location>
</feature>
<dbReference type="Proteomes" id="UP000188532">
    <property type="component" value="Unassembled WGS sequence"/>
</dbReference>
<protein>
    <submittedName>
        <fullName evidence="2">Uncharacterized protein</fullName>
    </submittedName>
</protein>
<keyword evidence="1" id="KW-0472">Membrane</keyword>
<evidence type="ECO:0000313" key="3">
    <source>
        <dbReference type="Proteomes" id="UP000188532"/>
    </source>
</evidence>
<feature type="transmembrane region" description="Helical" evidence="1">
    <location>
        <begin position="33"/>
        <end position="51"/>
    </location>
</feature>
<evidence type="ECO:0000256" key="1">
    <source>
        <dbReference type="SAM" id="Phobius"/>
    </source>
</evidence>
<evidence type="ECO:0000313" key="2">
    <source>
        <dbReference type="EMBL" id="OOK65208.1"/>
    </source>
</evidence>
<sequence>MFVAKWYTRASRVRIVIAKFDGRWKLPGGPYPIPELVALVGGLLTTLFALPRFDQPLLTGAVGVIITVVAVTIMRRMPYSPVKFSTRVHRIYRLYTNPTSNSGSDQRRLDTVSTVRPTITILDTIDAATITPHHTAPRRLHPAQTVTDNGWVDLFDQTPSAAAELFT</sequence>
<reference evidence="2 3" key="1">
    <citation type="submission" date="2017-02" db="EMBL/GenBank/DDBJ databases">
        <title>Complete genome sequences of Mycobacterium kansasii strains isolated from rhesus macaques.</title>
        <authorList>
            <person name="Panda A."/>
            <person name="Nagaraj S."/>
            <person name="Zhao X."/>
            <person name="Tettelin H."/>
            <person name="Detolla L.J."/>
        </authorList>
    </citation>
    <scope>NUCLEOTIDE SEQUENCE [LARGE SCALE GENOMIC DNA]</scope>
    <source>
        <strain evidence="2 3">11-3469</strain>
    </source>
</reference>
<keyword evidence="1" id="KW-0812">Transmembrane</keyword>
<organism evidence="2 3">
    <name type="scientific">Mycobacterium kansasii</name>
    <dbReference type="NCBI Taxonomy" id="1768"/>
    <lineage>
        <taxon>Bacteria</taxon>
        <taxon>Bacillati</taxon>
        <taxon>Actinomycetota</taxon>
        <taxon>Actinomycetes</taxon>
        <taxon>Mycobacteriales</taxon>
        <taxon>Mycobacteriaceae</taxon>
        <taxon>Mycobacterium</taxon>
    </lineage>
</organism>
<proteinExistence type="predicted"/>
<dbReference type="EMBL" id="MVBN01000011">
    <property type="protein sequence ID" value="OOK65208.1"/>
    <property type="molecule type" value="Genomic_DNA"/>
</dbReference>
<name>A0A1V3WEL6_MYCKA</name>
<comment type="caution">
    <text evidence="2">The sequence shown here is derived from an EMBL/GenBank/DDBJ whole genome shotgun (WGS) entry which is preliminary data.</text>
</comment>